<feature type="non-terminal residue" evidence="2">
    <location>
        <position position="235"/>
    </location>
</feature>
<sequence length="235" mass="26659">MDDYVKNKLKSYGLEKYIEAFEASAPARSSLHPDSNQPRSIAGSQRRHQASDITGSQRLQAAVGRKQYEYDYACVIYLLNDVIRMSASELFQFTNHFGILIGDYIPINDPAWNVVEYCVAQDSGSSDLPSFATRGFIPAHLSHIHSLNAFMRCRITLATEHTPVASSAGPRAQRARPLRARRATIVEWRLREPRQPWGESIHEMAARARDSKPPKPHVMRHLINAFREEWVTLCA</sequence>
<dbReference type="EMBL" id="CADCXV010000018">
    <property type="protein sequence ID" value="CAB0027904.1"/>
    <property type="molecule type" value="Genomic_DNA"/>
</dbReference>
<name>A0A6H5HWI0_9HYME</name>
<reference evidence="2 3" key="1">
    <citation type="submission" date="2020-02" db="EMBL/GenBank/DDBJ databases">
        <authorList>
            <person name="Ferguson B K."/>
        </authorList>
    </citation>
    <scope>NUCLEOTIDE SEQUENCE [LARGE SCALE GENOMIC DNA]</scope>
</reference>
<evidence type="ECO:0000313" key="2">
    <source>
        <dbReference type="EMBL" id="CAB0027904.1"/>
    </source>
</evidence>
<feature type="region of interest" description="Disordered" evidence="1">
    <location>
        <begin position="28"/>
        <end position="55"/>
    </location>
</feature>
<gene>
    <name evidence="2" type="ORF">TBRA_LOCUS134</name>
</gene>
<proteinExistence type="predicted"/>
<dbReference type="Proteomes" id="UP000479190">
    <property type="component" value="Unassembled WGS sequence"/>
</dbReference>
<organism evidence="2 3">
    <name type="scientific">Trichogramma brassicae</name>
    <dbReference type="NCBI Taxonomy" id="86971"/>
    <lineage>
        <taxon>Eukaryota</taxon>
        <taxon>Metazoa</taxon>
        <taxon>Ecdysozoa</taxon>
        <taxon>Arthropoda</taxon>
        <taxon>Hexapoda</taxon>
        <taxon>Insecta</taxon>
        <taxon>Pterygota</taxon>
        <taxon>Neoptera</taxon>
        <taxon>Endopterygota</taxon>
        <taxon>Hymenoptera</taxon>
        <taxon>Apocrita</taxon>
        <taxon>Proctotrupomorpha</taxon>
        <taxon>Chalcidoidea</taxon>
        <taxon>Trichogrammatidae</taxon>
        <taxon>Trichogramma</taxon>
    </lineage>
</organism>
<dbReference type="OrthoDB" id="8192078at2759"/>
<evidence type="ECO:0000313" key="3">
    <source>
        <dbReference type="Proteomes" id="UP000479190"/>
    </source>
</evidence>
<dbReference type="AlphaFoldDB" id="A0A6H5HWI0"/>
<keyword evidence="3" id="KW-1185">Reference proteome</keyword>
<accession>A0A6H5HWI0</accession>
<evidence type="ECO:0000256" key="1">
    <source>
        <dbReference type="SAM" id="MobiDB-lite"/>
    </source>
</evidence>
<feature type="compositionally biased region" description="Polar residues" evidence="1">
    <location>
        <begin position="32"/>
        <end position="43"/>
    </location>
</feature>
<protein>
    <submittedName>
        <fullName evidence="2">Uncharacterized protein</fullName>
    </submittedName>
</protein>